<dbReference type="SUPFAM" id="SSF101904">
    <property type="entry name" value="GyrA/ParC C-terminal domain-like"/>
    <property type="match status" value="1"/>
</dbReference>
<feature type="site" description="Interaction with DNA" evidence="7">
    <location>
        <position position="90"/>
    </location>
</feature>
<comment type="similarity">
    <text evidence="7">Belongs to the type II topoisomerase GyrA/ParC subunit family. ParC type 2 subfamily.</text>
</comment>
<evidence type="ECO:0000259" key="9">
    <source>
        <dbReference type="PROSITE" id="PS52040"/>
    </source>
</evidence>
<dbReference type="InterPro" id="IPR013757">
    <property type="entry name" value="Topo_IIA_A_a_sf"/>
</dbReference>
<comment type="subunit">
    <text evidence="7">Heterotetramer composed of ParC and ParE.</text>
</comment>
<dbReference type="NCBIfam" id="TIGR01061">
    <property type="entry name" value="parC_Gpos"/>
    <property type="match status" value="1"/>
</dbReference>
<dbReference type="Proteomes" id="UP001055911">
    <property type="component" value="Chromosome"/>
</dbReference>
<comment type="subcellular location">
    <subcellularLocation>
        <location evidence="7">Cell membrane</location>
        <topology evidence="7">Peripheral membrane protein</topology>
    </subcellularLocation>
</comment>
<evidence type="ECO:0000256" key="4">
    <source>
        <dbReference type="ARBA" id="ARBA00023125"/>
    </source>
</evidence>
<dbReference type="NCBIfam" id="NF004044">
    <property type="entry name" value="PRK05561.1"/>
    <property type="match status" value="1"/>
</dbReference>
<dbReference type="GO" id="GO:0009330">
    <property type="term" value="C:DNA topoisomerase type II (double strand cut, ATP-hydrolyzing) complex"/>
    <property type="evidence" value="ECO:0007669"/>
    <property type="project" value="TreeGrafter"/>
</dbReference>
<keyword evidence="2 7" id="KW-1003">Cell membrane</keyword>
<dbReference type="GO" id="GO:0007059">
    <property type="term" value="P:chromosome segregation"/>
    <property type="evidence" value="ECO:0007669"/>
    <property type="project" value="UniProtKB-UniRule"/>
</dbReference>
<keyword evidence="3 7" id="KW-0799">Topoisomerase</keyword>
<dbReference type="GO" id="GO:0005737">
    <property type="term" value="C:cytoplasm"/>
    <property type="evidence" value="ECO:0007669"/>
    <property type="project" value="TreeGrafter"/>
</dbReference>
<evidence type="ECO:0000256" key="8">
    <source>
        <dbReference type="PROSITE-ProRule" id="PRU01384"/>
    </source>
</evidence>
<protein>
    <recommendedName>
        <fullName evidence="7">DNA topoisomerase 4 subunit A</fullName>
        <ecNumber evidence="7">5.6.2.2</ecNumber>
    </recommendedName>
    <alternativeName>
        <fullName evidence="7">Topoisomerase IV subunit A</fullName>
    </alternativeName>
</protein>
<dbReference type="GO" id="GO:0005694">
    <property type="term" value="C:chromosome"/>
    <property type="evidence" value="ECO:0007669"/>
    <property type="project" value="InterPro"/>
</dbReference>
<gene>
    <name evidence="7 10" type="primary">parC</name>
    <name evidence="10" type="ORF">M3M40_02270</name>
</gene>
<feature type="site" description="Interaction with DNA" evidence="7">
    <location>
        <position position="77"/>
    </location>
</feature>
<dbReference type="Gene3D" id="2.120.10.90">
    <property type="entry name" value="DNA gyrase/topoisomerase IV, subunit A, C-terminal"/>
    <property type="match status" value="1"/>
</dbReference>
<dbReference type="Gene3D" id="1.10.268.10">
    <property type="entry name" value="Topoisomerase, domain 3"/>
    <property type="match status" value="1"/>
</dbReference>
<organism evidence="10 11">
    <name type="scientific">Fructilactobacillus cliffordii</name>
    <dbReference type="NCBI Taxonomy" id="2940299"/>
    <lineage>
        <taxon>Bacteria</taxon>
        <taxon>Bacillati</taxon>
        <taxon>Bacillota</taxon>
        <taxon>Bacilli</taxon>
        <taxon>Lactobacillales</taxon>
        <taxon>Lactobacillaceae</taxon>
        <taxon>Fructilactobacillus</taxon>
    </lineage>
</organism>
<dbReference type="FunFam" id="3.30.1360.40:FF:000002">
    <property type="entry name" value="DNA gyrase subunit A"/>
    <property type="match status" value="1"/>
</dbReference>
<dbReference type="Gene3D" id="3.30.1360.40">
    <property type="match status" value="1"/>
</dbReference>
<dbReference type="FunFam" id="3.90.199.10:FF:000001">
    <property type="entry name" value="DNA gyrase subunit A"/>
    <property type="match status" value="1"/>
</dbReference>
<name>A0A9Q8ZW68_9LACO</name>
<dbReference type="Gene3D" id="3.90.199.10">
    <property type="entry name" value="Topoisomerase II, domain 5"/>
    <property type="match status" value="1"/>
</dbReference>
<dbReference type="InterPro" id="IPR050220">
    <property type="entry name" value="Type_II_DNA_Topoisomerases"/>
</dbReference>
<evidence type="ECO:0000256" key="1">
    <source>
        <dbReference type="ARBA" id="ARBA00000185"/>
    </source>
</evidence>
<keyword evidence="5 7" id="KW-0472">Membrane</keyword>
<dbReference type="Pfam" id="PF00521">
    <property type="entry name" value="DNA_topoisoIV"/>
    <property type="match status" value="1"/>
</dbReference>
<dbReference type="GO" id="GO:0006265">
    <property type="term" value="P:DNA topological change"/>
    <property type="evidence" value="ECO:0007669"/>
    <property type="project" value="UniProtKB-UniRule"/>
</dbReference>
<dbReference type="GO" id="GO:0019897">
    <property type="term" value="C:extrinsic component of plasma membrane"/>
    <property type="evidence" value="ECO:0007669"/>
    <property type="project" value="UniProtKB-UniRule"/>
</dbReference>
<evidence type="ECO:0000256" key="3">
    <source>
        <dbReference type="ARBA" id="ARBA00023029"/>
    </source>
</evidence>
<dbReference type="EC" id="5.6.2.2" evidence="7"/>
<dbReference type="InterPro" id="IPR035516">
    <property type="entry name" value="Gyrase/topoIV_suA_C"/>
</dbReference>
<feature type="domain" description="Topo IIA-type catalytic" evidence="9">
    <location>
        <begin position="33"/>
        <end position="497"/>
    </location>
</feature>
<dbReference type="PROSITE" id="PS52040">
    <property type="entry name" value="TOPO_IIA"/>
    <property type="match status" value="1"/>
</dbReference>
<comment type="function">
    <text evidence="7">Topoisomerase IV is essential for chromosome segregation. It relaxes supercoiled DNA. Performs the decatenation events required during the replication of a circular DNA molecule.</text>
</comment>
<evidence type="ECO:0000256" key="2">
    <source>
        <dbReference type="ARBA" id="ARBA00022475"/>
    </source>
</evidence>
<dbReference type="Pfam" id="PF03989">
    <property type="entry name" value="DNA_gyraseA_C"/>
    <property type="match status" value="4"/>
</dbReference>
<sequence>MAKHAEIKDLSLASVMDERFSRYSKAIIQERALPDVRDGLKPVQRRILYSMNKDGNTYDKGFRKSAKSVGNVMGNFHPHGDSSIYDAMVRMSQDWKLRAPLIDMHGNNGSMDGDPPAAMRYTEARLSKIAGEMLRDIDKDTVSWVLNFDDTESEPTVLPARIPNLLVNGATGISAGYATEIPPHNLSEVVDALIYLQAHPDATLAQLMQFIQGPDFPTGGIVQGLDGIKQAYETGHGRVVIRSRSTISEMRGGKKLVQVTEIPYEVNKAQLVKQIDEIRLNKKIEGIAEVRDDSDRSGLMISIELKRNVDERGILNYLYKNTDLQISYNFNVVAIKDMRPERLSLKDILTTYLAYQRSVLTKRTQFDLKKAQDRQHIVLGLIKALSILDQVIKTIRASQNRKNARDNLVATYDFTEKQADAIVALQLYRLTNTDVTKLNEENADLAAQIAEYETILADPSELDRVLKQELQEIAAEYKTPRRSTIQPEIESLNISKQVTVPNEQVMVLVSRDGYLKRTNLRSFGATDLTDNGLKEDDYPVFIQQLSTRDSVYLFTDGGNLIYRPVHEIEDTKWKDTGEHISQLNGLQPTEKVIAVKSFSSLKQTGNFVIATRAGHVKQVEFAKLLPGRTYRSRAMMFTKLKDELDAVVNVTYLEPNETRDVLIMTEQGLGLRYALDEVSTNGPRTVGVKAINLGSDDHVINAQLVQETDDLAMVFQNGNFKKMQVVDIPQTARARKGIKVLRDLKTKANLLADFMRLDSDETLIRVHTDTRHAQDVFVADYQAAPRTSNGSKLLDVTKEGTPVLLTNVPEARFAEE</sequence>
<accession>A0A9Q8ZW68</accession>
<dbReference type="PANTHER" id="PTHR43493">
    <property type="entry name" value="DNA GYRASE/TOPOISOMERASE SUBUNIT A"/>
    <property type="match status" value="1"/>
</dbReference>
<dbReference type="EMBL" id="CP097119">
    <property type="protein sequence ID" value="USS89636.1"/>
    <property type="molecule type" value="Genomic_DNA"/>
</dbReference>
<dbReference type="SUPFAM" id="SSF56719">
    <property type="entry name" value="Type II DNA topoisomerase"/>
    <property type="match status" value="1"/>
</dbReference>
<evidence type="ECO:0000256" key="7">
    <source>
        <dbReference type="HAMAP-Rule" id="MF_00937"/>
    </source>
</evidence>
<feature type="site" description="Interaction with DNA" evidence="7">
    <location>
        <position position="41"/>
    </location>
</feature>
<dbReference type="FunFam" id="1.10.268.10:FF:000001">
    <property type="entry name" value="DNA gyrase subunit A"/>
    <property type="match status" value="1"/>
</dbReference>
<keyword evidence="4 7" id="KW-0238">DNA-binding</keyword>
<dbReference type="InterPro" id="IPR013760">
    <property type="entry name" value="Topo_IIA-like_dom_sf"/>
</dbReference>
<dbReference type="PANTHER" id="PTHR43493:SF9">
    <property type="entry name" value="DNA TOPOISOMERASE 4 SUBUNIT A"/>
    <property type="match status" value="1"/>
</dbReference>
<dbReference type="GO" id="GO:0005524">
    <property type="term" value="F:ATP binding"/>
    <property type="evidence" value="ECO:0007669"/>
    <property type="project" value="InterPro"/>
</dbReference>
<dbReference type="InterPro" id="IPR002205">
    <property type="entry name" value="Topo_IIA_dom_A"/>
</dbReference>
<dbReference type="HAMAP" id="MF_00937">
    <property type="entry name" value="ParC_type2"/>
    <property type="match status" value="1"/>
</dbReference>
<dbReference type="SMART" id="SM00434">
    <property type="entry name" value="TOP4c"/>
    <property type="match status" value="1"/>
</dbReference>
<dbReference type="RefSeq" id="WP_252767185.1">
    <property type="nucleotide sequence ID" value="NZ_CP097119.1"/>
</dbReference>
<reference evidence="10" key="1">
    <citation type="submission" date="2022-05" db="EMBL/GenBank/DDBJ databases">
        <authorList>
            <person name="Oliphant S.A."/>
            <person name="Watson-Haigh N.S."/>
            <person name="Sumby K.M."/>
            <person name="Gardner J.M."/>
            <person name="Jiranek V."/>
        </authorList>
    </citation>
    <scope>NUCLEOTIDE SEQUENCE</scope>
    <source>
        <strain evidence="10">KI4_B1</strain>
    </source>
</reference>
<dbReference type="InterPro" id="IPR005741">
    <property type="entry name" value="TopoIV_A_Gpos"/>
</dbReference>
<comment type="catalytic activity">
    <reaction evidence="1 7 8">
        <text>ATP-dependent breakage, passage and rejoining of double-stranded DNA.</text>
        <dbReference type="EC" id="5.6.2.2"/>
    </reaction>
</comment>
<proteinExistence type="inferred from homology"/>
<feature type="active site" description="O-(5'-phospho-DNA)-tyrosine intermediate" evidence="7 8">
    <location>
        <position position="121"/>
    </location>
</feature>
<dbReference type="CDD" id="cd00187">
    <property type="entry name" value="TOP4c"/>
    <property type="match status" value="1"/>
</dbReference>
<feature type="site" description="Interaction with DNA" evidence="7">
    <location>
        <position position="96"/>
    </location>
</feature>
<feature type="site" description="Transition state stabilizer" evidence="7">
    <location>
        <position position="120"/>
    </location>
</feature>
<evidence type="ECO:0000256" key="6">
    <source>
        <dbReference type="ARBA" id="ARBA00023235"/>
    </source>
</evidence>
<dbReference type="AlphaFoldDB" id="A0A9Q8ZW68"/>
<dbReference type="GO" id="GO:0034335">
    <property type="term" value="F:DNA negative supercoiling activity"/>
    <property type="evidence" value="ECO:0007669"/>
    <property type="project" value="UniProtKB-ARBA"/>
</dbReference>
<feature type="site" description="Interaction with DNA" evidence="7">
    <location>
        <position position="79"/>
    </location>
</feature>
<evidence type="ECO:0000313" key="10">
    <source>
        <dbReference type="EMBL" id="USS89636.1"/>
    </source>
</evidence>
<dbReference type="GO" id="GO:0003677">
    <property type="term" value="F:DNA binding"/>
    <property type="evidence" value="ECO:0007669"/>
    <property type="project" value="UniProtKB-UniRule"/>
</dbReference>
<dbReference type="InterPro" id="IPR006691">
    <property type="entry name" value="GyrA/parC_rep"/>
</dbReference>
<keyword evidence="6 7" id="KW-0413">Isomerase</keyword>
<evidence type="ECO:0000256" key="5">
    <source>
        <dbReference type="ARBA" id="ARBA00023136"/>
    </source>
</evidence>
<keyword evidence="11" id="KW-1185">Reference proteome</keyword>
<dbReference type="InterPro" id="IPR013758">
    <property type="entry name" value="Topo_IIA_A/C_ab"/>
</dbReference>
<evidence type="ECO:0000313" key="11">
    <source>
        <dbReference type="Proteomes" id="UP001055911"/>
    </source>
</evidence>